<proteinExistence type="predicted"/>
<dbReference type="RefSeq" id="WP_307355657.1">
    <property type="nucleotide sequence ID" value="NZ_BAAACJ010000005.1"/>
</dbReference>
<dbReference type="Gene3D" id="1.20.120.330">
    <property type="entry name" value="Nucleotidyltransferases domain 2"/>
    <property type="match status" value="1"/>
</dbReference>
<dbReference type="Proteomes" id="UP001224418">
    <property type="component" value="Unassembled WGS sequence"/>
</dbReference>
<sequence>MAKTILDYQIAFNKTVESLKVKKEVLALFVFGSIMNGDLWEQSDIDLIVVYNEPLDNINNIYTEHNDIPIHIKLIDKKKFISLCIGANKGGYIHRLFSSSKLVFSNDKDIDELYDKERFFNDFCGERWNMVFLSDLLKSTSECKKYLYKESIYNAYTLASISIREYAKLIVNFSGYMINRDVVNMAMNLDSKLSTIAEEFFMRKNDIKKDIEILIEYIDDNINRNMKVYTSLLLNYMKEINTPLSSREIAFSKLFREYKINMEEILNKLYELEIVNKMKRPYKSSLGNILIEENVYYI</sequence>
<keyword evidence="3" id="KW-1185">Reference proteome</keyword>
<name>A0ABU0JUC9_HATLI</name>
<feature type="domain" description="Polymerase beta nucleotidyltransferase" evidence="1">
    <location>
        <begin position="13"/>
        <end position="109"/>
    </location>
</feature>
<protein>
    <submittedName>
        <fullName evidence="2">Nucleotidyltransferase</fullName>
    </submittedName>
</protein>
<dbReference type="Gene3D" id="3.30.460.10">
    <property type="entry name" value="Beta Polymerase, domain 2"/>
    <property type="match status" value="1"/>
</dbReference>
<evidence type="ECO:0000313" key="3">
    <source>
        <dbReference type="Proteomes" id="UP001224418"/>
    </source>
</evidence>
<organism evidence="2 3">
    <name type="scientific">Hathewaya limosa</name>
    <name type="common">Clostridium limosum</name>
    <dbReference type="NCBI Taxonomy" id="1536"/>
    <lineage>
        <taxon>Bacteria</taxon>
        <taxon>Bacillati</taxon>
        <taxon>Bacillota</taxon>
        <taxon>Clostridia</taxon>
        <taxon>Eubacteriales</taxon>
        <taxon>Clostridiaceae</taxon>
        <taxon>Hathewaya</taxon>
    </lineage>
</organism>
<accession>A0ABU0JUC9</accession>
<evidence type="ECO:0000259" key="1">
    <source>
        <dbReference type="Pfam" id="PF18765"/>
    </source>
</evidence>
<gene>
    <name evidence="2" type="ORF">QOZ93_001405</name>
</gene>
<dbReference type="InterPro" id="IPR043519">
    <property type="entry name" value="NT_sf"/>
</dbReference>
<dbReference type="SUPFAM" id="SSF81301">
    <property type="entry name" value="Nucleotidyltransferase"/>
    <property type="match status" value="1"/>
</dbReference>
<comment type="caution">
    <text evidence="2">The sequence shown here is derived from an EMBL/GenBank/DDBJ whole genome shotgun (WGS) entry which is preliminary data.</text>
</comment>
<dbReference type="CDD" id="cd05403">
    <property type="entry name" value="NT_KNTase_like"/>
    <property type="match status" value="1"/>
</dbReference>
<dbReference type="EMBL" id="JAUSWN010000010">
    <property type="protein sequence ID" value="MDQ0479664.1"/>
    <property type="molecule type" value="Genomic_DNA"/>
</dbReference>
<evidence type="ECO:0000313" key="2">
    <source>
        <dbReference type="EMBL" id="MDQ0479664.1"/>
    </source>
</evidence>
<dbReference type="InterPro" id="IPR041633">
    <property type="entry name" value="Polbeta"/>
</dbReference>
<reference evidence="2 3" key="1">
    <citation type="submission" date="2023-07" db="EMBL/GenBank/DDBJ databases">
        <title>Genomic Encyclopedia of Type Strains, Phase IV (KMG-IV): sequencing the most valuable type-strain genomes for metagenomic binning, comparative biology and taxonomic classification.</title>
        <authorList>
            <person name="Goeker M."/>
        </authorList>
    </citation>
    <scope>NUCLEOTIDE SEQUENCE [LARGE SCALE GENOMIC DNA]</scope>
    <source>
        <strain evidence="2 3">DSM 1400</strain>
    </source>
</reference>
<dbReference type="Pfam" id="PF18765">
    <property type="entry name" value="Polbeta"/>
    <property type="match status" value="1"/>
</dbReference>